<dbReference type="STRING" id="930991.A0A0D0DEJ0"/>
<dbReference type="EMBL" id="KN825013">
    <property type="protein sequence ID" value="KIK95922.1"/>
    <property type="molecule type" value="Genomic_DNA"/>
</dbReference>
<dbReference type="InParanoid" id="A0A0D0DEJ0"/>
<evidence type="ECO:0000256" key="1">
    <source>
        <dbReference type="ARBA" id="ARBA00022574"/>
    </source>
</evidence>
<reference evidence="4 5" key="1">
    <citation type="submission" date="2014-04" db="EMBL/GenBank/DDBJ databases">
        <authorList>
            <consortium name="DOE Joint Genome Institute"/>
            <person name="Kuo A."/>
            <person name="Kohler A."/>
            <person name="Jargeat P."/>
            <person name="Nagy L.G."/>
            <person name="Floudas D."/>
            <person name="Copeland A."/>
            <person name="Barry K.W."/>
            <person name="Cichocki N."/>
            <person name="Veneault-Fourrey C."/>
            <person name="LaButti K."/>
            <person name="Lindquist E.A."/>
            <person name="Lipzen A."/>
            <person name="Lundell T."/>
            <person name="Morin E."/>
            <person name="Murat C."/>
            <person name="Sun H."/>
            <person name="Tunlid A."/>
            <person name="Henrissat B."/>
            <person name="Grigoriev I.V."/>
            <person name="Hibbett D.S."/>
            <person name="Martin F."/>
            <person name="Nordberg H.P."/>
            <person name="Cantor M.N."/>
            <person name="Hua S.X."/>
        </authorList>
    </citation>
    <scope>NUCLEOTIDE SEQUENCE [LARGE SCALE GENOMIC DNA]</scope>
    <source>
        <strain evidence="4 5">Ve08.2h10</strain>
    </source>
</reference>
<evidence type="ECO:0008006" key="6">
    <source>
        <dbReference type="Google" id="ProtNLM"/>
    </source>
</evidence>
<feature type="non-terminal residue" evidence="4">
    <location>
        <position position="1"/>
    </location>
</feature>
<gene>
    <name evidence="4" type="ORF">PAXRUDRAFT_127239</name>
</gene>
<sequence>VPVQVLESHEGWVRCVCFYADENKLVSGSGDKTLRIWDRKTGGAQVLSSHSAAVLDVDVSRNEKMVVGGSEDKTVRIWN</sequence>
<dbReference type="Gene3D" id="2.130.10.10">
    <property type="entry name" value="YVTN repeat-like/Quinoprotein amine dehydrogenase"/>
    <property type="match status" value="1"/>
</dbReference>
<dbReference type="PANTHER" id="PTHR22847">
    <property type="entry name" value="WD40 REPEAT PROTEIN"/>
    <property type="match status" value="1"/>
</dbReference>
<dbReference type="OrthoDB" id="6262491at2759"/>
<dbReference type="HOGENOM" id="CLU_000288_57_30_1"/>
<dbReference type="AlphaFoldDB" id="A0A0D0DEJ0"/>
<dbReference type="PROSITE" id="PS50294">
    <property type="entry name" value="WD_REPEATS_REGION"/>
    <property type="match status" value="2"/>
</dbReference>
<dbReference type="InterPro" id="IPR036322">
    <property type="entry name" value="WD40_repeat_dom_sf"/>
</dbReference>
<keyword evidence="1 3" id="KW-0853">WD repeat</keyword>
<organism evidence="4 5">
    <name type="scientific">Paxillus rubicundulus Ve08.2h10</name>
    <dbReference type="NCBI Taxonomy" id="930991"/>
    <lineage>
        <taxon>Eukaryota</taxon>
        <taxon>Fungi</taxon>
        <taxon>Dikarya</taxon>
        <taxon>Basidiomycota</taxon>
        <taxon>Agaricomycotina</taxon>
        <taxon>Agaricomycetes</taxon>
        <taxon>Agaricomycetidae</taxon>
        <taxon>Boletales</taxon>
        <taxon>Paxilineae</taxon>
        <taxon>Paxillaceae</taxon>
        <taxon>Paxillus</taxon>
    </lineage>
</organism>
<evidence type="ECO:0000313" key="4">
    <source>
        <dbReference type="EMBL" id="KIK95922.1"/>
    </source>
</evidence>
<name>A0A0D0DEJ0_9AGAM</name>
<reference evidence="5" key="2">
    <citation type="submission" date="2015-01" db="EMBL/GenBank/DDBJ databases">
        <title>Evolutionary Origins and Diversification of the Mycorrhizal Mutualists.</title>
        <authorList>
            <consortium name="DOE Joint Genome Institute"/>
            <consortium name="Mycorrhizal Genomics Consortium"/>
            <person name="Kohler A."/>
            <person name="Kuo A."/>
            <person name="Nagy L.G."/>
            <person name="Floudas D."/>
            <person name="Copeland A."/>
            <person name="Barry K.W."/>
            <person name="Cichocki N."/>
            <person name="Veneault-Fourrey C."/>
            <person name="LaButti K."/>
            <person name="Lindquist E.A."/>
            <person name="Lipzen A."/>
            <person name="Lundell T."/>
            <person name="Morin E."/>
            <person name="Murat C."/>
            <person name="Riley R."/>
            <person name="Ohm R."/>
            <person name="Sun H."/>
            <person name="Tunlid A."/>
            <person name="Henrissat B."/>
            <person name="Grigoriev I.V."/>
            <person name="Hibbett D.S."/>
            <person name="Martin F."/>
        </authorList>
    </citation>
    <scope>NUCLEOTIDE SEQUENCE [LARGE SCALE GENOMIC DNA]</scope>
    <source>
        <strain evidence="5">Ve08.2h10</strain>
    </source>
</reference>
<keyword evidence="5" id="KW-1185">Reference proteome</keyword>
<feature type="repeat" description="WD" evidence="3">
    <location>
        <begin position="47"/>
        <end position="79"/>
    </location>
</feature>
<evidence type="ECO:0000313" key="5">
    <source>
        <dbReference type="Proteomes" id="UP000054538"/>
    </source>
</evidence>
<dbReference type="InterPro" id="IPR015943">
    <property type="entry name" value="WD40/YVTN_repeat-like_dom_sf"/>
</dbReference>
<keyword evidence="2" id="KW-0677">Repeat</keyword>
<proteinExistence type="predicted"/>
<dbReference type="PROSITE" id="PS50082">
    <property type="entry name" value="WD_REPEATS_2"/>
    <property type="match status" value="2"/>
</dbReference>
<dbReference type="SMART" id="SM00320">
    <property type="entry name" value="WD40"/>
    <property type="match status" value="2"/>
</dbReference>
<dbReference type="PANTHER" id="PTHR22847:SF637">
    <property type="entry name" value="WD REPEAT DOMAIN 5B"/>
    <property type="match status" value="1"/>
</dbReference>
<feature type="non-terminal residue" evidence="4">
    <location>
        <position position="79"/>
    </location>
</feature>
<protein>
    <recommendedName>
        <fullName evidence="6">Guanine nucleotide-binding protein subunit beta-like protein</fullName>
    </recommendedName>
</protein>
<evidence type="ECO:0000256" key="2">
    <source>
        <dbReference type="ARBA" id="ARBA00022737"/>
    </source>
</evidence>
<dbReference type="PRINTS" id="PR00320">
    <property type="entry name" value="GPROTEINBRPT"/>
</dbReference>
<dbReference type="Proteomes" id="UP000054538">
    <property type="component" value="Unassembled WGS sequence"/>
</dbReference>
<evidence type="ECO:0000256" key="3">
    <source>
        <dbReference type="PROSITE-ProRule" id="PRU00221"/>
    </source>
</evidence>
<dbReference type="InterPro" id="IPR001680">
    <property type="entry name" value="WD40_rpt"/>
</dbReference>
<dbReference type="GO" id="GO:1990234">
    <property type="term" value="C:transferase complex"/>
    <property type="evidence" value="ECO:0007669"/>
    <property type="project" value="UniProtKB-ARBA"/>
</dbReference>
<feature type="repeat" description="WD" evidence="3">
    <location>
        <begin position="6"/>
        <end position="47"/>
    </location>
</feature>
<dbReference type="InterPro" id="IPR020472">
    <property type="entry name" value="WD40_PAC1"/>
</dbReference>
<dbReference type="SUPFAM" id="SSF50978">
    <property type="entry name" value="WD40 repeat-like"/>
    <property type="match status" value="1"/>
</dbReference>
<dbReference type="Pfam" id="PF00400">
    <property type="entry name" value="WD40"/>
    <property type="match status" value="2"/>
</dbReference>
<accession>A0A0D0DEJ0</accession>